<feature type="non-terminal residue" evidence="2">
    <location>
        <position position="54"/>
    </location>
</feature>
<dbReference type="InterPro" id="IPR013819">
    <property type="entry name" value="LipOase_C"/>
</dbReference>
<evidence type="ECO:0000313" key="3">
    <source>
        <dbReference type="Proteomes" id="UP000613066"/>
    </source>
</evidence>
<dbReference type="SUPFAM" id="SSF48484">
    <property type="entry name" value="Lipoxigenase"/>
    <property type="match status" value="1"/>
</dbReference>
<dbReference type="OrthoDB" id="407298at2759"/>
<evidence type="ECO:0000259" key="1">
    <source>
        <dbReference type="PROSITE" id="PS51393"/>
    </source>
</evidence>
<evidence type="ECO:0000313" key="2">
    <source>
        <dbReference type="EMBL" id="NXC50549.1"/>
    </source>
</evidence>
<proteinExistence type="predicted"/>
<keyword evidence="2" id="KW-0413">Isomerase</keyword>
<dbReference type="GO" id="GO:0016853">
    <property type="term" value="F:isomerase activity"/>
    <property type="evidence" value="ECO:0007669"/>
    <property type="project" value="UniProtKB-KW"/>
</dbReference>
<dbReference type="AlphaFoldDB" id="A0A851P733"/>
<gene>
    <name evidence="2" type="primary">Aloxe3_2</name>
    <name evidence="2" type="ORF">PENPIL_R15330</name>
</gene>
<protein>
    <submittedName>
        <fullName evidence="2">LOXE3 isomerase</fullName>
    </submittedName>
</protein>
<feature type="domain" description="Lipoxygenase" evidence="1">
    <location>
        <begin position="1"/>
        <end position="54"/>
    </location>
</feature>
<dbReference type="PROSITE" id="PS51393">
    <property type="entry name" value="LIPOXYGENASE_3"/>
    <property type="match status" value="1"/>
</dbReference>
<dbReference type="GO" id="GO:0016702">
    <property type="term" value="F:oxidoreductase activity, acting on single donors with incorporation of molecular oxygen, incorporation of two atoms of oxygen"/>
    <property type="evidence" value="ECO:0007669"/>
    <property type="project" value="InterPro"/>
</dbReference>
<dbReference type="Proteomes" id="UP000613066">
    <property type="component" value="Unassembled WGS sequence"/>
</dbReference>
<sequence>VPNVPRFVGGLLALYYPSDAAVAADPELQAWVAEIFQRGFLGRRRSGTGPAHPR</sequence>
<name>A0A851P733_9GALL</name>
<comment type="caution">
    <text evidence="2">The sequence shown here is derived from an EMBL/GenBank/DDBJ whole genome shotgun (WGS) entry which is preliminary data.</text>
</comment>
<feature type="non-terminal residue" evidence="2">
    <location>
        <position position="1"/>
    </location>
</feature>
<reference evidence="2" key="1">
    <citation type="submission" date="2019-09" db="EMBL/GenBank/DDBJ databases">
        <title>Bird 10,000 Genomes (B10K) Project - Family phase.</title>
        <authorList>
            <person name="Zhang G."/>
        </authorList>
    </citation>
    <scope>NUCLEOTIDE SEQUENCE</scope>
    <source>
        <strain evidence="2">B10K-DU-001-08</strain>
        <tissue evidence="2">Muscle</tissue>
    </source>
</reference>
<dbReference type="Gene3D" id="1.20.245.10">
    <property type="entry name" value="Lipoxygenase-1, Domain 5"/>
    <property type="match status" value="1"/>
</dbReference>
<organism evidence="2 3">
    <name type="scientific">Penelope pileata</name>
    <dbReference type="NCBI Taxonomy" id="1118817"/>
    <lineage>
        <taxon>Eukaryota</taxon>
        <taxon>Metazoa</taxon>
        <taxon>Chordata</taxon>
        <taxon>Craniata</taxon>
        <taxon>Vertebrata</taxon>
        <taxon>Euteleostomi</taxon>
        <taxon>Archelosauria</taxon>
        <taxon>Archosauria</taxon>
        <taxon>Dinosauria</taxon>
        <taxon>Saurischia</taxon>
        <taxon>Theropoda</taxon>
        <taxon>Coelurosauria</taxon>
        <taxon>Aves</taxon>
        <taxon>Neognathae</taxon>
        <taxon>Galloanserae</taxon>
        <taxon>Galliformes</taxon>
        <taxon>Cracidae</taxon>
        <taxon>Penelope</taxon>
    </lineage>
</organism>
<dbReference type="EMBL" id="WBMW01006048">
    <property type="protein sequence ID" value="NXC50549.1"/>
    <property type="molecule type" value="Genomic_DNA"/>
</dbReference>
<keyword evidence="3" id="KW-1185">Reference proteome</keyword>
<dbReference type="InterPro" id="IPR036226">
    <property type="entry name" value="LipOase_C_sf"/>
</dbReference>
<accession>A0A851P733</accession>
<dbReference type="GO" id="GO:0046872">
    <property type="term" value="F:metal ion binding"/>
    <property type="evidence" value="ECO:0007669"/>
    <property type="project" value="InterPro"/>
</dbReference>